<name>A0A841FS73_9ACTN</name>
<keyword evidence="2" id="KW-1185">Reference proteome</keyword>
<gene>
    <name evidence="1" type="ORF">HNR73_006785</name>
</gene>
<protein>
    <submittedName>
        <fullName evidence="1">Uncharacterized protein YpmS</fullName>
    </submittedName>
</protein>
<dbReference type="Proteomes" id="UP000548476">
    <property type="component" value="Unassembled WGS sequence"/>
</dbReference>
<evidence type="ECO:0000313" key="2">
    <source>
        <dbReference type="Proteomes" id="UP000548476"/>
    </source>
</evidence>
<dbReference type="AlphaFoldDB" id="A0A841FS73"/>
<sequence>MPKPWWKRKGLRVTLIIVIVLGGLLVIADRVAASVAEDKVATLISQEAGNQGVTMTTEPDVDMGGWPFVTQVFGGEYEQIDIYFRDITAQGVNLPELNVHASNVTAAMTDVLNGAGPVVAQSMTADARLTYDSISDTLAQTDAKVEVSADGDQLLVKSTIDVFGTQIPVTGAATIEMGENAVKVTVTQMTADGVQVPPGGEGLIQEFASGLSKEIPLPPLPYNLQLSDVKVEPDAVVLSASANEVPLV</sequence>
<reference evidence="1 2" key="1">
    <citation type="submission" date="2020-08" db="EMBL/GenBank/DDBJ databases">
        <title>Genomic Encyclopedia of Type Strains, Phase IV (KMG-IV): sequencing the most valuable type-strain genomes for metagenomic binning, comparative biology and taxonomic classification.</title>
        <authorList>
            <person name="Goeker M."/>
        </authorList>
    </citation>
    <scope>NUCLEOTIDE SEQUENCE [LARGE SCALE GENOMIC DNA]</scope>
    <source>
        <strain evidence="1 2">YIM 65646</strain>
    </source>
</reference>
<dbReference type="EMBL" id="JACHGT010000019">
    <property type="protein sequence ID" value="MBB6038896.1"/>
    <property type="molecule type" value="Genomic_DNA"/>
</dbReference>
<evidence type="ECO:0000313" key="1">
    <source>
        <dbReference type="EMBL" id="MBB6038896.1"/>
    </source>
</evidence>
<proteinExistence type="predicted"/>
<accession>A0A841FS73</accession>
<dbReference type="RefSeq" id="WP_184791810.1">
    <property type="nucleotide sequence ID" value="NZ_BONT01000118.1"/>
</dbReference>
<dbReference type="Pfam" id="PF11209">
    <property type="entry name" value="LmeA"/>
    <property type="match status" value="1"/>
</dbReference>
<organism evidence="1 2">
    <name type="scientific">Phytomonospora endophytica</name>
    <dbReference type="NCBI Taxonomy" id="714109"/>
    <lineage>
        <taxon>Bacteria</taxon>
        <taxon>Bacillati</taxon>
        <taxon>Actinomycetota</taxon>
        <taxon>Actinomycetes</taxon>
        <taxon>Micromonosporales</taxon>
        <taxon>Micromonosporaceae</taxon>
        <taxon>Phytomonospora</taxon>
    </lineage>
</organism>
<comment type="caution">
    <text evidence="1">The sequence shown here is derived from an EMBL/GenBank/DDBJ whole genome shotgun (WGS) entry which is preliminary data.</text>
</comment>
<dbReference type="InterPro" id="IPR021373">
    <property type="entry name" value="DUF2993"/>
</dbReference>